<evidence type="ECO:0000313" key="3">
    <source>
        <dbReference type="EMBL" id="SVE45322.1"/>
    </source>
</evidence>
<dbReference type="AlphaFoldDB" id="A0A383DLG5"/>
<dbReference type="InterPro" id="IPR050512">
    <property type="entry name" value="Sulf_AdTrans/APS_kinase"/>
</dbReference>
<name>A0A383DLG5_9ZZZZ</name>
<dbReference type="PANTHER" id="PTHR42700:SF1">
    <property type="entry name" value="SULFATE ADENYLYLTRANSFERASE"/>
    <property type="match status" value="1"/>
</dbReference>
<dbReference type="Gene3D" id="3.40.50.300">
    <property type="entry name" value="P-loop containing nucleotide triphosphate hydrolases"/>
    <property type="match status" value="1"/>
</dbReference>
<feature type="domain" description="APS kinase" evidence="2">
    <location>
        <begin position="2"/>
        <end position="92"/>
    </location>
</feature>
<dbReference type="GO" id="GO:0004781">
    <property type="term" value="F:sulfate adenylyltransferase (ATP) activity"/>
    <property type="evidence" value="ECO:0007669"/>
    <property type="project" value="TreeGrafter"/>
</dbReference>
<dbReference type="InterPro" id="IPR027417">
    <property type="entry name" value="P-loop_NTPase"/>
</dbReference>
<organism evidence="3">
    <name type="scientific">marine metagenome</name>
    <dbReference type="NCBI Taxonomy" id="408172"/>
    <lineage>
        <taxon>unclassified sequences</taxon>
        <taxon>metagenomes</taxon>
        <taxon>ecological metagenomes</taxon>
    </lineage>
</organism>
<accession>A0A383DLG5</accession>
<keyword evidence="1" id="KW-0808">Transferase</keyword>
<dbReference type="Pfam" id="PF01583">
    <property type="entry name" value="APS_kinase"/>
    <property type="match status" value="1"/>
</dbReference>
<evidence type="ECO:0000256" key="1">
    <source>
        <dbReference type="ARBA" id="ARBA00022679"/>
    </source>
</evidence>
<feature type="non-terminal residue" evidence="3">
    <location>
        <position position="1"/>
    </location>
</feature>
<dbReference type="GO" id="GO:0019379">
    <property type="term" value="P:sulfate assimilation, phosphoadenylyl sulfate reduction by phosphoadenylyl-sulfate reductase (thioredoxin)"/>
    <property type="evidence" value="ECO:0007669"/>
    <property type="project" value="TreeGrafter"/>
</dbReference>
<dbReference type="GO" id="GO:0005737">
    <property type="term" value="C:cytoplasm"/>
    <property type="evidence" value="ECO:0007669"/>
    <property type="project" value="TreeGrafter"/>
</dbReference>
<reference evidence="3" key="1">
    <citation type="submission" date="2018-05" db="EMBL/GenBank/DDBJ databases">
        <authorList>
            <person name="Lanie J.A."/>
            <person name="Ng W.-L."/>
            <person name="Kazmierczak K.M."/>
            <person name="Andrzejewski T.M."/>
            <person name="Davidsen T.M."/>
            <person name="Wayne K.J."/>
            <person name="Tettelin H."/>
            <person name="Glass J.I."/>
            <person name="Rusch D."/>
            <person name="Podicherti R."/>
            <person name="Tsui H.-C.T."/>
            <person name="Winkler M.E."/>
        </authorList>
    </citation>
    <scope>NUCLEOTIDE SEQUENCE</scope>
</reference>
<protein>
    <recommendedName>
        <fullName evidence="2">APS kinase domain-containing protein</fullName>
    </recommendedName>
</protein>
<dbReference type="InterPro" id="IPR059117">
    <property type="entry name" value="APS_kinase_dom"/>
</dbReference>
<dbReference type="PANTHER" id="PTHR42700">
    <property type="entry name" value="SULFATE ADENYLYLTRANSFERASE"/>
    <property type="match status" value="1"/>
</dbReference>
<proteinExistence type="predicted"/>
<dbReference type="GO" id="GO:0010134">
    <property type="term" value="P:sulfate assimilation via adenylyl sulfate reduction"/>
    <property type="evidence" value="ECO:0007669"/>
    <property type="project" value="TreeGrafter"/>
</dbReference>
<sequence length="117" mass="13551">NLRIAHMCQKLRKDFDVIIVPVISPYDDIRKKVRAVLEPNFHLIYLIADIESLKYRDTKGLYSASDKGLINDLIGYSNINPYDEPNNAELTIETGNHKSIQEVDRQLSNYIVREIFT</sequence>
<gene>
    <name evidence="3" type="ORF">METZ01_LOCUS498176</name>
</gene>
<evidence type="ECO:0000259" key="2">
    <source>
        <dbReference type="Pfam" id="PF01583"/>
    </source>
</evidence>
<dbReference type="EMBL" id="UINC01218344">
    <property type="protein sequence ID" value="SVE45322.1"/>
    <property type="molecule type" value="Genomic_DNA"/>
</dbReference>
<dbReference type="SUPFAM" id="SSF52540">
    <property type="entry name" value="P-loop containing nucleoside triphosphate hydrolases"/>
    <property type="match status" value="1"/>
</dbReference>